<dbReference type="SUPFAM" id="SSF64268">
    <property type="entry name" value="PX domain"/>
    <property type="match status" value="1"/>
</dbReference>
<evidence type="ECO:0008006" key="3">
    <source>
        <dbReference type="Google" id="ProtNLM"/>
    </source>
</evidence>
<dbReference type="Proteomes" id="UP000284702">
    <property type="component" value="Unassembled WGS sequence"/>
</dbReference>
<dbReference type="Gene3D" id="3.30.1520.10">
    <property type="entry name" value="Phox-like domain"/>
    <property type="match status" value="1"/>
</dbReference>
<evidence type="ECO:0000313" key="1">
    <source>
        <dbReference type="EMBL" id="RQM10377.1"/>
    </source>
</evidence>
<organism evidence="1 2">
    <name type="scientific">Aphanomyces astaci</name>
    <name type="common">Crayfish plague agent</name>
    <dbReference type="NCBI Taxonomy" id="112090"/>
    <lineage>
        <taxon>Eukaryota</taxon>
        <taxon>Sar</taxon>
        <taxon>Stramenopiles</taxon>
        <taxon>Oomycota</taxon>
        <taxon>Saprolegniomycetes</taxon>
        <taxon>Saprolegniales</taxon>
        <taxon>Verrucalvaceae</taxon>
        <taxon>Aphanomyces</taxon>
    </lineage>
</organism>
<keyword evidence="2" id="KW-1185">Reference proteome</keyword>
<reference evidence="1" key="1">
    <citation type="submission" date="2018-07" db="EMBL/GenBank/DDBJ databases">
        <title>Annotation of Aphanomyces astaci genome assembly.</title>
        <authorList>
            <person name="Studholme D.J."/>
        </authorList>
    </citation>
    <scope>NUCLEOTIDE SEQUENCE [LARGE SCALE GENOMIC DNA]</scope>
    <source>
        <strain evidence="1">Pc</strain>
    </source>
</reference>
<proteinExistence type="predicted"/>
<protein>
    <recommendedName>
        <fullName evidence="3">PX domain-containing protein</fullName>
    </recommendedName>
</protein>
<sequence length="274" mass="31034">MASKVPFRSKKALWYAMMLGCTSRSHTCTSFQHAALQVIQCECPSKVCPTNGYSIYRFHSVDRPSSSASVCILRDIHADVVDVDDVSYSPAYVVLIRPNVGPFAHSLGTLPSHTVAKTYSEWRRLYQTLLRVSDGQHRAACTCVQGSCPFWTMHPIVQCIPFPKKDFFRRRHSPVLLQTRKRALSYFVTTVLSKLQIYRPDLFDSSRTYSTASSARPPSSNCTFLRALETFLGLDDDTIRRQFVNVTHKSRLKLTLQGWHLDRQSLCSVTTTTA</sequence>
<dbReference type="InterPro" id="IPR036871">
    <property type="entry name" value="PX_dom_sf"/>
</dbReference>
<gene>
    <name evidence="1" type="ORF">B5M09_001525</name>
</gene>
<comment type="caution">
    <text evidence="1">The sequence shown here is derived from an EMBL/GenBank/DDBJ whole genome shotgun (WGS) entry which is preliminary data.</text>
</comment>
<accession>A0A3R7Y2D5</accession>
<name>A0A3R7Y2D5_APHAT</name>
<dbReference type="AlphaFoldDB" id="A0A3R7Y2D5"/>
<dbReference type="EMBL" id="MZMZ02006164">
    <property type="protein sequence ID" value="RQM10377.1"/>
    <property type="molecule type" value="Genomic_DNA"/>
</dbReference>
<dbReference type="CDD" id="cd06093">
    <property type="entry name" value="PX_domain"/>
    <property type="match status" value="1"/>
</dbReference>
<dbReference type="GO" id="GO:0035091">
    <property type="term" value="F:phosphatidylinositol binding"/>
    <property type="evidence" value="ECO:0007669"/>
    <property type="project" value="InterPro"/>
</dbReference>
<evidence type="ECO:0000313" key="2">
    <source>
        <dbReference type="Proteomes" id="UP000284702"/>
    </source>
</evidence>